<feature type="region of interest" description="Disordered" evidence="1">
    <location>
        <begin position="64"/>
        <end position="86"/>
    </location>
</feature>
<feature type="region of interest" description="Disordered" evidence="1">
    <location>
        <begin position="166"/>
        <end position="207"/>
    </location>
</feature>
<evidence type="ECO:0000313" key="2">
    <source>
        <dbReference type="EMBL" id="CAJ1932337.1"/>
    </source>
</evidence>
<gene>
    <name evidence="2" type="ORF">AYBTSS11_LOCUS5767</name>
</gene>
<evidence type="ECO:0000256" key="1">
    <source>
        <dbReference type="SAM" id="MobiDB-lite"/>
    </source>
</evidence>
<sequence length="207" mass="21093">MFFATADCIVVKATPLEPGITADAVAGAAREVAASFGGDEATSAGATLLTTGVTPAFLLHVSRISSRRESPRPSPALRRPPSPESGCGIGLGLSLGDFGLGFGEETDGGADRGGLALSDDNGSEDAVVECLDVNVGLVGLNDNDAVAFGEDIALGLDQRDDFALRHSGAEGGHEDLPDLEIHQEGRTPSTGVLDHRREWEAAGGDGG</sequence>
<keyword evidence="3" id="KW-1185">Reference proteome</keyword>
<accession>A0AA86VCR1</accession>
<protein>
    <submittedName>
        <fullName evidence="2">Uncharacterized protein</fullName>
    </submittedName>
</protein>
<reference evidence="2" key="1">
    <citation type="submission" date="2023-10" db="EMBL/GenBank/DDBJ databases">
        <authorList>
            <person name="Domelevo Entfellner J.-B."/>
        </authorList>
    </citation>
    <scope>NUCLEOTIDE SEQUENCE</scope>
</reference>
<organism evidence="2 3">
    <name type="scientific">Sphenostylis stenocarpa</name>
    <dbReference type="NCBI Taxonomy" id="92480"/>
    <lineage>
        <taxon>Eukaryota</taxon>
        <taxon>Viridiplantae</taxon>
        <taxon>Streptophyta</taxon>
        <taxon>Embryophyta</taxon>
        <taxon>Tracheophyta</taxon>
        <taxon>Spermatophyta</taxon>
        <taxon>Magnoliopsida</taxon>
        <taxon>eudicotyledons</taxon>
        <taxon>Gunneridae</taxon>
        <taxon>Pentapetalae</taxon>
        <taxon>rosids</taxon>
        <taxon>fabids</taxon>
        <taxon>Fabales</taxon>
        <taxon>Fabaceae</taxon>
        <taxon>Papilionoideae</taxon>
        <taxon>50 kb inversion clade</taxon>
        <taxon>NPAAA clade</taxon>
        <taxon>indigoferoid/millettioid clade</taxon>
        <taxon>Phaseoleae</taxon>
        <taxon>Sphenostylis</taxon>
    </lineage>
</organism>
<dbReference type="AlphaFoldDB" id="A0AA86VCR1"/>
<dbReference type="Gramene" id="rna-AYBTSS11_LOCUS5767">
    <property type="protein sequence ID" value="CAJ1932337.1"/>
    <property type="gene ID" value="gene-AYBTSS11_LOCUS5767"/>
</dbReference>
<name>A0AA86VCR1_9FABA</name>
<dbReference type="EMBL" id="OY731399">
    <property type="protein sequence ID" value="CAJ1932337.1"/>
    <property type="molecule type" value="Genomic_DNA"/>
</dbReference>
<proteinExistence type="predicted"/>
<evidence type="ECO:0000313" key="3">
    <source>
        <dbReference type="Proteomes" id="UP001189624"/>
    </source>
</evidence>
<feature type="compositionally biased region" description="Basic and acidic residues" evidence="1">
    <location>
        <begin position="166"/>
        <end position="185"/>
    </location>
</feature>
<feature type="compositionally biased region" description="Pro residues" evidence="1">
    <location>
        <begin position="72"/>
        <end position="83"/>
    </location>
</feature>
<dbReference type="Proteomes" id="UP001189624">
    <property type="component" value="Chromosome 2"/>
</dbReference>